<dbReference type="InterPro" id="IPR012460">
    <property type="entry name" value="DUF1667"/>
</dbReference>
<dbReference type="AlphaFoldDB" id="A0A9D1RF56"/>
<organism evidence="1 2">
    <name type="scientific">Candidatus Eubacterium faecipullorum</name>
    <dbReference type="NCBI Taxonomy" id="2838571"/>
    <lineage>
        <taxon>Bacteria</taxon>
        <taxon>Bacillati</taxon>
        <taxon>Bacillota</taxon>
        <taxon>Clostridia</taxon>
        <taxon>Eubacteriales</taxon>
        <taxon>Eubacteriaceae</taxon>
        <taxon>Eubacterium</taxon>
    </lineage>
</organism>
<proteinExistence type="predicted"/>
<reference evidence="1" key="1">
    <citation type="journal article" date="2021" name="PeerJ">
        <title>Extensive microbial diversity within the chicken gut microbiome revealed by metagenomics and culture.</title>
        <authorList>
            <person name="Gilroy R."/>
            <person name="Ravi A."/>
            <person name="Getino M."/>
            <person name="Pursley I."/>
            <person name="Horton D.L."/>
            <person name="Alikhan N.F."/>
            <person name="Baker D."/>
            <person name="Gharbi K."/>
            <person name="Hall N."/>
            <person name="Watson M."/>
            <person name="Adriaenssens E.M."/>
            <person name="Foster-Nyarko E."/>
            <person name="Jarju S."/>
            <person name="Secka A."/>
            <person name="Antonio M."/>
            <person name="Oren A."/>
            <person name="Chaudhuri R.R."/>
            <person name="La Ragione R."/>
            <person name="Hildebrand F."/>
            <person name="Pallen M.J."/>
        </authorList>
    </citation>
    <scope>NUCLEOTIDE SEQUENCE</scope>
    <source>
        <strain evidence="1">421</strain>
    </source>
</reference>
<sequence length="116" mass="12659">MTHLICITCPKGCHLTVDEENDYAVTGNACPRGAEYGRNELKNPVRVVTSTVRTNSAEYPRCPVKTNGAIPKGRMLDAMRLLDDITLKTPVKCGDTVIEDLFGTGISFVACKNIDK</sequence>
<comment type="caution">
    <text evidence="1">The sequence shown here is derived from an EMBL/GenBank/DDBJ whole genome shotgun (WGS) entry which is preliminary data.</text>
</comment>
<dbReference type="Proteomes" id="UP000824205">
    <property type="component" value="Unassembled WGS sequence"/>
</dbReference>
<name>A0A9D1RF56_9FIRM</name>
<gene>
    <name evidence="1" type="ORF">IAA48_07385</name>
</gene>
<evidence type="ECO:0000313" key="2">
    <source>
        <dbReference type="Proteomes" id="UP000824205"/>
    </source>
</evidence>
<dbReference type="SUPFAM" id="SSF160148">
    <property type="entry name" value="CPE0013-like"/>
    <property type="match status" value="1"/>
</dbReference>
<dbReference type="Gene3D" id="3.10.530.10">
    <property type="entry name" value="CPE0013-like"/>
    <property type="match status" value="1"/>
</dbReference>
<dbReference type="Pfam" id="PF07892">
    <property type="entry name" value="DUF1667"/>
    <property type="match status" value="1"/>
</dbReference>
<accession>A0A9D1RF56</accession>
<reference evidence="1" key="2">
    <citation type="submission" date="2021-04" db="EMBL/GenBank/DDBJ databases">
        <authorList>
            <person name="Gilroy R."/>
        </authorList>
    </citation>
    <scope>NUCLEOTIDE SEQUENCE</scope>
    <source>
        <strain evidence="1">421</strain>
    </source>
</reference>
<dbReference type="PANTHER" id="PTHR39450">
    <property type="entry name" value="MOLYBDOPTERIN OXIDOREDUCTASE, 4FE-4S CLUSTER-BINDING SUBUNIT"/>
    <property type="match status" value="1"/>
</dbReference>
<dbReference type="InterPro" id="IPR036593">
    <property type="entry name" value="CPE0013-like_sf"/>
</dbReference>
<protein>
    <submittedName>
        <fullName evidence="1">DUF1667 domain-containing protein</fullName>
    </submittedName>
</protein>
<dbReference type="PANTHER" id="PTHR39450:SF1">
    <property type="entry name" value="DUF1667 DOMAIN-CONTAINING PROTEIN"/>
    <property type="match status" value="1"/>
</dbReference>
<evidence type="ECO:0000313" key="1">
    <source>
        <dbReference type="EMBL" id="HIW86300.1"/>
    </source>
</evidence>
<dbReference type="EMBL" id="DXGE01000032">
    <property type="protein sequence ID" value="HIW86300.1"/>
    <property type="molecule type" value="Genomic_DNA"/>
</dbReference>